<name>A0A653DFY2_CALMS</name>
<sequence>KFTASCILTYPKSLTTVALFKLTYKIRQAKSYRRTVFISVKMSYINKRQRVFNEGPSSFLFPTRSEARMKRYPSSTDIRAWSDIVEERRQHILEYAAKNKQGVCLEKLIPMDVLVEAMLANKNIEVLKLEREVQYLEDRLDFYKKINLTSEQKKKLEQLLKENNLDFEYPDDEEEDMST</sequence>
<dbReference type="AlphaFoldDB" id="A0A653DFY2"/>
<keyword evidence="1" id="KW-0175">Coiled coil</keyword>
<feature type="coiled-coil region" evidence="1">
    <location>
        <begin position="119"/>
        <end position="146"/>
    </location>
</feature>
<feature type="non-terminal residue" evidence="2">
    <location>
        <position position="1"/>
    </location>
</feature>
<evidence type="ECO:0000313" key="3">
    <source>
        <dbReference type="Proteomes" id="UP000410492"/>
    </source>
</evidence>
<proteinExistence type="predicted"/>
<accession>A0A653DFY2</accession>
<evidence type="ECO:0000256" key="1">
    <source>
        <dbReference type="SAM" id="Coils"/>
    </source>
</evidence>
<reference evidence="2 3" key="1">
    <citation type="submission" date="2019-01" db="EMBL/GenBank/DDBJ databases">
        <authorList>
            <person name="Sayadi A."/>
        </authorList>
    </citation>
    <scope>NUCLEOTIDE SEQUENCE [LARGE SCALE GENOMIC DNA]</scope>
</reference>
<keyword evidence="3" id="KW-1185">Reference proteome</keyword>
<evidence type="ECO:0000313" key="2">
    <source>
        <dbReference type="EMBL" id="VEN58431.1"/>
    </source>
</evidence>
<gene>
    <name evidence="2" type="ORF">CALMAC_LOCUS16798</name>
</gene>
<organism evidence="2 3">
    <name type="scientific">Callosobruchus maculatus</name>
    <name type="common">Southern cowpea weevil</name>
    <name type="synonym">Pulse bruchid</name>
    <dbReference type="NCBI Taxonomy" id="64391"/>
    <lineage>
        <taxon>Eukaryota</taxon>
        <taxon>Metazoa</taxon>
        <taxon>Ecdysozoa</taxon>
        <taxon>Arthropoda</taxon>
        <taxon>Hexapoda</taxon>
        <taxon>Insecta</taxon>
        <taxon>Pterygota</taxon>
        <taxon>Neoptera</taxon>
        <taxon>Endopterygota</taxon>
        <taxon>Coleoptera</taxon>
        <taxon>Polyphaga</taxon>
        <taxon>Cucujiformia</taxon>
        <taxon>Chrysomeloidea</taxon>
        <taxon>Chrysomelidae</taxon>
        <taxon>Bruchinae</taxon>
        <taxon>Bruchini</taxon>
        <taxon>Callosobruchus</taxon>
    </lineage>
</organism>
<dbReference type="Proteomes" id="UP000410492">
    <property type="component" value="Unassembled WGS sequence"/>
</dbReference>
<dbReference type="EMBL" id="CAACVG010011606">
    <property type="protein sequence ID" value="VEN58431.1"/>
    <property type="molecule type" value="Genomic_DNA"/>
</dbReference>
<dbReference type="OrthoDB" id="10255522at2759"/>
<protein>
    <submittedName>
        <fullName evidence="2">Uncharacterized protein</fullName>
    </submittedName>
</protein>